<feature type="signal peptide" evidence="6">
    <location>
        <begin position="1"/>
        <end position="21"/>
    </location>
</feature>
<keyword evidence="2 4" id="KW-0472">Membrane</keyword>
<dbReference type="RefSeq" id="WP_305102639.1">
    <property type="nucleotide sequence ID" value="NZ_JAUTWS010000004.1"/>
</dbReference>
<dbReference type="Proteomes" id="UP001243009">
    <property type="component" value="Unassembled WGS sequence"/>
</dbReference>
<comment type="subcellular location">
    <subcellularLocation>
        <location evidence="1">Cell outer membrane</location>
    </subcellularLocation>
</comment>
<gene>
    <name evidence="8" type="ORF">Q7A36_05360</name>
</gene>
<feature type="region of interest" description="Disordered" evidence="5">
    <location>
        <begin position="149"/>
        <end position="186"/>
    </location>
</feature>
<dbReference type="EMBL" id="JAUTWS010000004">
    <property type="protein sequence ID" value="MDO9707767.1"/>
    <property type="molecule type" value="Genomic_DNA"/>
</dbReference>
<dbReference type="PRINTS" id="PR01021">
    <property type="entry name" value="OMPADOMAIN"/>
</dbReference>
<keyword evidence="3" id="KW-0998">Cell outer membrane</keyword>
<feature type="domain" description="OmpA-like" evidence="7">
    <location>
        <begin position="74"/>
        <end position="194"/>
    </location>
</feature>
<evidence type="ECO:0000259" key="7">
    <source>
        <dbReference type="PROSITE" id="PS51123"/>
    </source>
</evidence>
<comment type="caution">
    <text evidence="8">The sequence shown here is derived from an EMBL/GenBank/DDBJ whole genome shotgun (WGS) entry which is preliminary data.</text>
</comment>
<dbReference type="PANTHER" id="PTHR30329:SF21">
    <property type="entry name" value="LIPOPROTEIN YIAD-RELATED"/>
    <property type="match status" value="1"/>
</dbReference>
<dbReference type="PROSITE" id="PS51123">
    <property type="entry name" value="OMPA_2"/>
    <property type="match status" value="1"/>
</dbReference>
<sequence>MRRPALVLIAGALLLPPAARAEERATGAVTVEQPPPEARGATATLPDGRVVEVPRGAALQVDGANVVVEHETPRGTTLTLQNDVLFDFDKTELKPAAAEALGRVVDIIRQRHPRAVTVVGHTDAVGSDAYNDRLSLQRAEAVQRWLATEGGGGLPPLRVEGKGEREPVAPDTLDGKDNPAGRAQNRRVEVLLDR</sequence>
<dbReference type="CDD" id="cd07185">
    <property type="entry name" value="OmpA_C-like"/>
    <property type="match status" value="1"/>
</dbReference>
<dbReference type="PANTHER" id="PTHR30329">
    <property type="entry name" value="STATOR ELEMENT OF FLAGELLAR MOTOR COMPLEX"/>
    <property type="match status" value="1"/>
</dbReference>
<proteinExistence type="predicted"/>
<dbReference type="Pfam" id="PF00691">
    <property type="entry name" value="OmpA"/>
    <property type="match status" value="1"/>
</dbReference>
<evidence type="ECO:0000313" key="9">
    <source>
        <dbReference type="Proteomes" id="UP001243009"/>
    </source>
</evidence>
<name>A0ABT9DV43_9PROT</name>
<accession>A0ABT9DV43</accession>
<dbReference type="SUPFAM" id="SSF103088">
    <property type="entry name" value="OmpA-like"/>
    <property type="match status" value="1"/>
</dbReference>
<dbReference type="Gene3D" id="3.30.1330.60">
    <property type="entry name" value="OmpA-like domain"/>
    <property type="match status" value="1"/>
</dbReference>
<evidence type="ECO:0000256" key="5">
    <source>
        <dbReference type="SAM" id="MobiDB-lite"/>
    </source>
</evidence>
<evidence type="ECO:0000256" key="3">
    <source>
        <dbReference type="ARBA" id="ARBA00023237"/>
    </source>
</evidence>
<dbReference type="InterPro" id="IPR050330">
    <property type="entry name" value="Bact_OuterMem_StrucFunc"/>
</dbReference>
<feature type="compositionally biased region" description="Basic and acidic residues" evidence="5">
    <location>
        <begin position="159"/>
        <end position="179"/>
    </location>
</feature>
<dbReference type="InterPro" id="IPR006664">
    <property type="entry name" value="OMP_bac"/>
</dbReference>
<evidence type="ECO:0000313" key="8">
    <source>
        <dbReference type="EMBL" id="MDO9707767.1"/>
    </source>
</evidence>
<reference evidence="8 9" key="1">
    <citation type="submission" date="2023-08" db="EMBL/GenBank/DDBJ databases">
        <title>The draft genome sequence of Paracraurococcus sp. LOR1-02.</title>
        <authorList>
            <person name="Kingkaew E."/>
            <person name="Tanasupawat S."/>
        </authorList>
    </citation>
    <scope>NUCLEOTIDE SEQUENCE [LARGE SCALE GENOMIC DNA]</scope>
    <source>
        <strain evidence="8 9">LOR1-02</strain>
    </source>
</reference>
<evidence type="ECO:0000256" key="6">
    <source>
        <dbReference type="SAM" id="SignalP"/>
    </source>
</evidence>
<feature type="chain" id="PRO_5047257177" evidence="6">
    <location>
        <begin position="22"/>
        <end position="194"/>
    </location>
</feature>
<keyword evidence="9" id="KW-1185">Reference proteome</keyword>
<evidence type="ECO:0000256" key="4">
    <source>
        <dbReference type="PROSITE-ProRule" id="PRU00473"/>
    </source>
</evidence>
<evidence type="ECO:0000256" key="2">
    <source>
        <dbReference type="ARBA" id="ARBA00023136"/>
    </source>
</evidence>
<dbReference type="InterPro" id="IPR006665">
    <property type="entry name" value="OmpA-like"/>
</dbReference>
<protein>
    <submittedName>
        <fullName evidence="8">OmpA family protein</fullName>
    </submittedName>
</protein>
<keyword evidence="6" id="KW-0732">Signal</keyword>
<organism evidence="8 9">
    <name type="scientific">Paracraurococcus lichenis</name>
    <dbReference type="NCBI Taxonomy" id="3064888"/>
    <lineage>
        <taxon>Bacteria</taxon>
        <taxon>Pseudomonadati</taxon>
        <taxon>Pseudomonadota</taxon>
        <taxon>Alphaproteobacteria</taxon>
        <taxon>Acetobacterales</taxon>
        <taxon>Roseomonadaceae</taxon>
        <taxon>Paracraurococcus</taxon>
    </lineage>
</organism>
<evidence type="ECO:0000256" key="1">
    <source>
        <dbReference type="ARBA" id="ARBA00004442"/>
    </source>
</evidence>
<dbReference type="InterPro" id="IPR036737">
    <property type="entry name" value="OmpA-like_sf"/>
</dbReference>